<evidence type="ECO:0000259" key="8">
    <source>
        <dbReference type="Pfam" id="PF00082"/>
    </source>
</evidence>
<evidence type="ECO:0000256" key="5">
    <source>
        <dbReference type="PROSITE-ProRule" id="PRU01240"/>
    </source>
</evidence>
<evidence type="ECO:0000256" key="3">
    <source>
        <dbReference type="ARBA" id="ARBA00022801"/>
    </source>
</evidence>
<reference evidence="9 10" key="1">
    <citation type="submission" date="2024-03" db="EMBL/GenBank/DDBJ databases">
        <title>The Acrasis kona genome and developmental transcriptomes reveal deep origins of eukaryotic multicellular pathways.</title>
        <authorList>
            <person name="Sheikh S."/>
            <person name="Fu C.-J."/>
            <person name="Brown M.W."/>
            <person name="Baldauf S.L."/>
        </authorList>
    </citation>
    <scope>NUCLEOTIDE SEQUENCE [LARGE SCALE GENOMIC DNA]</scope>
    <source>
        <strain evidence="9 10">ATCC MYA-3509</strain>
    </source>
</reference>
<keyword evidence="2 5" id="KW-0645">Protease</keyword>
<dbReference type="InterPro" id="IPR036852">
    <property type="entry name" value="Peptidase_S8/S53_dom_sf"/>
</dbReference>
<dbReference type="Pfam" id="PF00082">
    <property type="entry name" value="Peptidase_S8"/>
    <property type="match status" value="1"/>
</dbReference>
<keyword evidence="7" id="KW-0732">Signal</keyword>
<evidence type="ECO:0000256" key="6">
    <source>
        <dbReference type="RuleBase" id="RU003355"/>
    </source>
</evidence>
<protein>
    <submittedName>
        <fullName evidence="9">Subtilisin-like serine protease pepC</fullName>
    </submittedName>
</protein>
<keyword evidence="10" id="KW-1185">Reference proteome</keyword>
<dbReference type="GO" id="GO:0005615">
    <property type="term" value="C:extracellular space"/>
    <property type="evidence" value="ECO:0007669"/>
    <property type="project" value="TreeGrafter"/>
</dbReference>
<dbReference type="PANTHER" id="PTHR43806">
    <property type="entry name" value="PEPTIDASE S8"/>
    <property type="match status" value="1"/>
</dbReference>
<keyword evidence="4 5" id="KW-0720">Serine protease</keyword>
<gene>
    <name evidence="9" type="ORF">AKO1_004817</name>
</gene>
<evidence type="ECO:0000256" key="1">
    <source>
        <dbReference type="ARBA" id="ARBA00011073"/>
    </source>
</evidence>
<dbReference type="GO" id="GO:0004252">
    <property type="term" value="F:serine-type endopeptidase activity"/>
    <property type="evidence" value="ECO:0007669"/>
    <property type="project" value="UniProtKB-UniRule"/>
</dbReference>
<feature type="active site" description="Charge relay system" evidence="5">
    <location>
        <position position="138"/>
    </location>
</feature>
<dbReference type="InterPro" id="IPR050131">
    <property type="entry name" value="Peptidase_S8_subtilisin-like"/>
</dbReference>
<dbReference type="InterPro" id="IPR023828">
    <property type="entry name" value="Peptidase_S8_Ser-AS"/>
</dbReference>
<dbReference type="InterPro" id="IPR023827">
    <property type="entry name" value="Peptidase_S8_Asp-AS"/>
</dbReference>
<evidence type="ECO:0000313" key="10">
    <source>
        <dbReference type="Proteomes" id="UP001431209"/>
    </source>
</evidence>
<evidence type="ECO:0000256" key="4">
    <source>
        <dbReference type="ARBA" id="ARBA00022825"/>
    </source>
</evidence>
<comment type="similarity">
    <text evidence="1 5 6">Belongs to the peptidase S8 family.</text>
</comment>
<dbReference type="InterPro" id="IPR015500">
    <property type="entry name" value="Peptidase_S8_subtilisin-rel"/>
</dbReference>
<name>A0AAW2Z4W1_9EUKA</name>
<dbReference type="PRINTS" id="PR00723">
    <property type="entry name" value="SUBTILISIN"/>
</dbReference>
<dbReference type="PROSITE" id="PS00137">
    <property type="entry name" value="SUBTILASE_HIS"/>
    <property type="match status" value="1"/>
</dbReference>
<dbReference type="PANTHER" id="PTHR43806:SF13">
    <property type="entry name" value="SUBTILASE-TYPE PROTEINASE RRT12"/>
    <property type="match status" value="1"/>
</dbReference>
<feature type="chain" id="PRO_5043946481" evidence="7">
    <location>
        <begin position="23"/>
        <end position="377"/>
    </location>
</feature>
<keyword evidence="3 5" id="KW-0378">Hydrolase</keyword>
<dbReference type="PROSITE" id="PS00138">
    <property type="entry name" value="SUBTILASE_SER"/>
    <property type="match status" value="1"/>
</dbReference>
<dbReference type="EMBL" id="JAOPGA020001032">
    <property type="protein sequence ID" value="KAL0484273.1"/>
    <property type="molecule type" value="Genomic_DNA"/>
</dbReference>
<dbReference type="PROSITE" id="PS51892">
    <property type="entry name" value="SUBTILASE"/>
    <property type="match status" value="1"/>
</dbReference>
<proteinExistence type="inferred from homology"/>
<evidence type="ECO:0000256" key="7">
    <source>
        <dbReference type="SAM" id="SignalP"/>
    </source>
</evidence>
<evidence type="ECO:0000256" key="2">
    <source>
        <dbReference type="ARBA" id="ARBA00022670"/>
    </source>
</evidence>
<feature type="signal peptide" evidence="7">
    <location>
        <begin position="1"/>
        <end position="22"/>
    </location>
</feature>
<feature type="active site" description="Charge relay system" evidence="5">
    <location>
        <position position="322"/>
    </location>
</feature>
<dbReference type="AlphaFoldDB" id="A0AAW2Z4W1"/>
<dbReference type="GO" id="GO:0006508">
    <property type="term" value="P:proteolysis"/>
    <property type="evidence" value="ECO:0007669"/>
    <property type="project" value="UniProtKB-KW"/>
</dbReference>
<dbReference type="InterPro" id="IPR034193">
    <property type="entry name" value="PCSK9_ProteinaseK-like"/>
</dbReference>
<dbReference type="Gene3D" id="3.40.50.200">
    <property type="entry name" value="Peptidase S8/S53 domain"/>
    <property type="match status" value="1"/>
</dbReference>
<dbReference type="CDD" id="cd04077">
    <property type="entry name" value="Peptidases_S8_PCSK9_ProteinaseK_like"/>
    <property type="match status" value="1"/>
</dbReference>
<dbReference type="InterPro" id="IPR000209">
    <property type="entry name" value="Peptidase_S8/S53_dom"/>
</dbReference>
<dbReference type="Proteomes" id="UP001431209">
    <property type="component" value="Unassembled WGS sequence"/>
</dbReference>
<dbReference type="SUPFAM" id="SSF52743">
    <property type="entry name" value="Subtilisin-like"/>
    <property type="match status" value="1"/>
</dbReference>
<organism evidence="9 10">
    <name type="scientific">Acrasis kona</name>
    <dbReference type="NCBI Taxonomy" id="1008807"/>
    <lineage>
        <taxon>Eukaryota</taxon>
        <taxon>Discoba</taxon>
        <taxon>Heterolobosea</taxon>
        <taxon>Tetramitia</taxon>
        <taxon>Eutetramitia</taxon>
        <taxon>Acrasidae</taxon>
        <taxon>Acrasis</taxon>
    </lineage>
</organism>
<feature type="domain" description="Peptidase S8/S53" evidence="8">
    <location>
        <begin position="129"/>
        <end position="355"/>
    </location>
</feature>
<evidence type="ECO:0000313" key="9">
    <source>
        <dbReference type="EMBL" id="KAL0484273.1"/>
    </source>
</evidence>
<feature type="active site" description="Charge relay system" evidence="5">
    <location>
        <position position="168"/>
    </location>
</feature>
<comment type="caution">
    <text evidence="9">The sequence shown here is derived from an EMBL/GenBank/DDBJ whole genome shotgun (WGS) entry which is preliminary data.</text>
</comment>
<sequence>MMGFDATFWALLLLTCITICSDNNFIVTTTHNATLHKIIKDNNIIVRGEFDFGAGLKGFVASFDPLVEHMLTNDAEVLNVRKDVTFPPIDYVNEVRKNTLHRATQTNVTYGLDLLDGIVDGLYNYQGNGSGVDVYVLDTGVKVDHPDFEGRARWGFPYDGLQDDNNGHGTHVAGIVASKTYGVAKLANIIAVKVINDTGKGTLSELLLGLNYVLNTHKKSLKQKSVVNLSLTGAPDDDLEKAISIMVDQGIAFAAASGNKHVDACTLSPARMTNVFTTAAMGEFGYIGNFANYGKCVKMIAPGIRILSTCVEEPFCLKTGTSMASPFAAGALAQAYSLKKFDSVKDVYKYISTCARRDVVKGKLMDTPNLLLKTPKA</sequence>
<accession>A0AAW2Z4W1</accession>
<dbReference type="PROSITE" id="PS00136">
    <property type="entry name" value="SUBTILASE_ASP"/>
    <property type="match status" value="1"/>
</dbReference>
<dbReference type="InterPro" id="IPR022398">
    <property type="entry name" value="Peptidase_S8_His-AS"/>
</dbReference>